<dbReference type="GO" id="GO:0043041">
    <property type="term" value="P:amino acid activation for nonribosomal peptide biosynthetic process"/>
    <property type="evidence" value="ECO:0007669"/>
    <property type="project" value="TreeGrafter"/>
</dbReference>
<dbReference type="Gene3D" id="3.40.50.12780">
    <property type="entry name" value="N-terminal domain of ligase-like"/>
    <property type="match status" value="1"/>
</dbReference>
<evidence type="ECO:0000313" key="3">
    <source>
        <dbReference type="EMBL" id="MBK1703374.1"/>
    </source>
</evidence>
<evidence type="ECO:0000313" key="4">
    <source>
        <dbReference type="Proteomes" id="UP001296776"/>
    </source>
</evidence>
<feature type="domain" description="AMP-dependent synthetase/ligase" evidence="1">
    <location>
        <begin position="10"/>
        <end position="377"/>
    </location>
</feature>
<dbReference type="Pfam" id="PF00501">
    <property type="entry name" value="AMP-binding"/>
    <property type="match status" value="1"/>
</dbReference>
<dbReference type="RefSeq" id="WP_200344277.1">
    <property type="nucleotide sequence ID" value="NZ_NRSJ01000002.1"/>
</dbReference>
<dbReference type="Gene3D" id="3.30.300.30">
    <property type="match status" value="1"/>
</dbReference>
<dbReference type="GO" id="GO:0005737">
    <property type="term" value="C:cytoplasm"/>
    <property type="evidence" value="ECO:0007669"/>
    <property type="project" value="TreeGrafter"/>
</dbReference>
<dbReference type="InterPro" id="IPR042099">
    <property type="entry name" value="ANL_N_sf"/>
</dbReference>
<protein>
    <recommendedName>
        <fullName evidence="5">D-alanine--poly(Phosphoribitol) ligase</fullName>
    </recommendedName>
</protein>
<dbReference type="NCBIfam" id="TIGR01733">
    <property type="entry name" value="AA-adenyl-dom"/>
    <property type="match status" value="1"/>
</dbReference>
<name>A0AAJ0U174_9GAMM</name>
<dbReference type="CDD" id="cd05930">
    <property type="entry name" value="A_NRPS"/>
    <property type="match status" value="1"/>
</dbReference>
<dbReference type="InterPro" id="IPR020845">
    <property type="entry name" value="AMP-binding_CS"/>
</dbReference>
<dbReference type="PANTHER" id="PTHR45527">
    <property type="entry name" value="NONRIBOSOMAL PEPTIDE SYNTHETASE"/>
    <property type="match status" value="1"/>
</dbReference>
<comment type="caution">
    <text evidence="3">The sequence shown here is derived from an EMBL/GenBank/DDBJ whole genome shotgun (WGS) entry which is preliminary data.</text>
</comment>
<keyword evidence="4" id="KW-1185">Reference proteome</keyword>
<accession>A0AAJ0U174</accession>
<evidence type="ECO:0000259" key="2">
    <source>
        <dbReference type="Pfam" id="PF13193"/>
    </source>
</evidence>
<reference evidence="3" key="2">
    <citation type="journal article" date="2020" name="Microorganisms">
        <title>Osmotic Adaptation and Compatible Solute Biosynthesis of Phototrophic Bacteria as Revealed from Genome Analyses.</title>
        <authorList>
            <person name="Imhoff J.F."/>
            <person name="Rahn T."/>
            <person name="Kunzel S."/>
            <person name="Keller A."/>
            <person name="Neulinger S.C."/>
        </authorList>
    </citation>
    <scope>NUCLEOTIDE SEQUENCE</scope>
    <source>
        <strain evidence="3">DSM 11080</strain>
    </source>
</reference>
<dbReference type="AlphaFoldDB" id="A0AAJ0U174"/>
<dbReference type="InterPro" id="IPR000873">
    <property type="entry name" value="AMP-dep_synth/lig_dom"/>
</dbReference>
<dbReference type="PROSITE" id="PS00455">
    <property type="entry name" value="AMP_BINDING"/>
    <property type="match status" value="1"/>
</dbReference>
<reference evidence="3" key="1">
    <citation type="submission" date="2017-08" db="EMBL/GenBank/DDBJ databases">
        <authorList>
            <person name="Imhoff J.F."/>
            <person name="Rahn T."/>
            <person name="Kuenzel S."/>
            <person name="Neulinger S.C."/>
        </authorList>
    </citation>
    <scope>NUCLEOTIDE SEQUENCE</scope>
    <source>
        <strain evidence="3">DSM 11080</strain>
    </source>
</reference>
<organism evidence="3 4">
    <name type="scientific">Halochromatium glycolicum</name>
    <dbReference type="NCBI Taxonomy" id="85075"/>
    <lineage>
        <taxon>Bacteria</taxon>
        <taxon>Pseudomonadati</taxon>
        <taxon>Pseudomonadota</taxon>
        <taxon>Gammaproteobacteria</taxon>
        <taxon>Chromatiales</taxon>
        <taxon>Chromatiaceae</taxon>
        <taxon>Halochromatium</taxon>
    </lineage>
</organism>
<sequence>MNSLNLGLAFADVARRHAKRIALQPPDGDRVTYAELDQLSGRWATWLQAKGLGLDGAVAILHDKSPTAYALMLACLRLGLLYTNLDPGSPPARLRAMLATARPALIAHAEPHQATIAALQEAAQQAQTTLPPTLNYSTPAHQAELHNLTPTGADDRVPGHTPAYLMFTSGSTGTPKGVVIAHQSLLNFTRWCQQDIGITPDDVLTNINPMHFDNAVFDFYGALFAGAALAPMSEALTKNPRHLVKAVATAGCTLWFSVPSLLVYMLRLRALEPGDLPQLRRMLFGGEGFPKPALRELHRLLGEHTALINVYGPTEGTCICSSHPVQAADLAGEALLPLGPLATNFTGLIVDKQHRPVSQGEVGELLLGGPQIALGYYRDPERTAAAFVQNPTHTAYRDILYRSGDRVCWDAERAVLLFVGRADRQIKRMGHRIELDEIEAALAALPEVREAACVALPDQTGGAPIILAAVCTELPENALQAQLAERLPAYMLPTRVTHYDNLPRNRNGKINRLAIAEQGDIPHPSAG</sequence>
<dbReference type="EMBL" id="NRSJ01000002">
    <property type="protein sequence ID" value="MBK1703374.1"/>
    <property type="molecule type" value="Genomic_DNA"/>
</dbReference>
<dbReference type="InterPro" id="IPR010071">
    <property type="entry name" value="AA_adenyl_dom"/>
</dbReference>
<feature type="domain" description="AMP-binding enzyme C-terminal" evidence="2">
    <location>
        <begin position="437"/>
        <end position="509"/>
    </location>
</feature>
<evidence type="ECO:0000259" key="1">
    <source>
        <dbReference type="Pfam" id="PF00501"/>
    </source>
</evidence>
<dbReference type="Proteomes" id="UP001296776">
    <property type="component" value="Unassembled WGS sequence"/>
</dbReference>
<dbReference type="InterPro" id="IPR025110">
    <property type="entry name" value="AMP-bd_C"/>
</dbReference>
<dbReference type="SUPFAM" id="SSF56801">
    <property type="entry name" value="Acetyl-CoA synthetase-like"/>
    <property type="match status" value="1"/>
</dbReference>
<dbReference type="GO" id="GO:0031177">
    <property type="term" value="F:phosphopantetheine binding"/>
    <property type="evidence" value="ECO:0007669"/>
    <property type="project" value="TreeGrafter"/>
</dbReference>
<dbReference type="InterPro" id="IPR045851">
    <property type="entry name" value="AMP-bd_C_sf"/>
</dbReference>
<dbReference type="GO" id="GO:0044550">
    <property type="term" value="P:secondary metabolite biosynthetic process"/>
    <property type="evidence" value="ECO:0007669"/>
    <property type="project" value="TreeGrafter"/>
</dbReference>
<evidence type="ECO:0008006" key="5">
    <source>
        <dbReference type="Google" id="ProtNLM"/>
    </source>
</evidence>
<dbReference type="Pfam" id="PF13193">
    <property type="entry name" value="AMP-binding_C"/>
    <property type="match status" value="1"/>
</dbReference>
<proteinExistence type="predicted"/>
<dbReference type="PANTHER" id="PTHR45527:SF1">
    <property type="entry name" value="FATTY ACID SYNTHASE"/>
    <property type="match status" value="1"/>
</dbReference>
<gene>
    <name evidence="3" type="ORF">CKO40_02110</name>
</gene>